<dbReference type="InterPro" id="IPR057326">
    <property type="entry name" value="KR_dom"/>
</dbReference>
<dbReference type="PANTHER" id="PTHR43618">
    <property type="entry name" value="7-ALPHA-HYDROXYSTEROID DEHYDROGENASE"/>
    <property type="match status" value="1"/>
</dbReference>
<dbReference type="FunFam" id="3.40.50.720:FF:000084">
    <property type="entry name" value="Short-chain dehydrogenase reductase"/>
    <property type="match status" value="1"/>
</dbReference>
<dbReference type="PRINTS" id="PR00081">
    <property type="entry name" value="GDHRDH"/>
</dbReference>
<evidence type="ECO:0000313" key="5">
    <source>
        <dbReference type="EMBL" id="CEJ94711.1"/>
    </source>
</evidence>
<evidence type="ECO:0000259" key="4">
    <source>
        <dbReference type="SMART" id="SM00822"/>
    </source>
</evidence>
<dbReference type="SUPFAM" id="SSF51735">
    <property type="entry name" value="NAD(P)-binding Rossmann-fold domains"/>
    <property type="match status" value="1"/>
</dbReference>
<keyword evidence="6" id="KW-1185">Reference proteome</keyword>
<name>A0A0A1TCG4_9HYPO</name>
<evidence type="ECO:0000256" key="1">
    <source>
        <dbReference type="ARBA" id="ARBA00006484"/>
    </source>
</evidence>
<dbReference type="HOGENOM" id="CLU_010194_1_1_1"/>
<dbReference type="PRINTS" id="PR00080">
    <property type="entry name" value="SDRFAMILY"/>
</dbReference>
<evidence type="ECO:0000256" key="2">
    <source>
        <dbReference type="ARBA" id="ARBA00022857"/>
    </source>
</evidence>
<comment type="similarity">
    <text evidence="1">Belongs to the short-chain dehydrogenases/reductases (SDR) family.</text>
</comment>
<dbReference type="InterPro" id="IPR002347">
    <property type="entry name" value="SDR_fam"/>
</dbReference>
<dbReference type="InterPro" id="IPR036291">
    <property type="entry name" value="NAD(P)-bd_dom_sf"/>
</dbReference>
<dbReference type="GO" id="GO:0016491">
    <property type="term" value="F:oxidoreductase activity"/>
    <property type="evidence" value="ECO:0007669"/>
    <property type="project" value="UniProtKB-KW"/>
</dbReference>
<reference evidence="5 6" key="1">
    <citation type="journal article" date="2015" name="Genome Announc.">
        <title>Draft Genome Sequence and Gene Annotation of the Entomopathogenic Fungus Verticillium hemipterigenum.</title>
        <authorList>
            <person name="Horn F."/>
            <person name="Habel A."/>
            <person name="Scharf D.H."/>
            <person name="Dworschak J."/>
            <person name="Brakhage A.A."/>
            <person name="Guthke R."/>
            <person name="Hertweck C."/>
            <person name="Linde J."/>
        </authorList>
    </citation>
    <scope>NUCLEOTIDE SEQUENCE [LARGE SCALE GENOMIC DNA]</scope>
</reference>
<dbReference type="InterPro" id="IPR052178">
    <property type="entry name" value="Sec_Metab_Biosynth_SDR"/>
</dbReference>
<dbReference type="InterPro" id="IPR020904">
    <property type="entry name" value="Sc_DH/Rdtase_CS"/>
</dbReference>
<proteinExistence type="inferred from homology"/>
<protein>
    <recommendedName>
        <fullName evidence="4">Ketoreductase domain-containing protein</fullName>
    </recommendedName>
</protein>
<dbReference type="Pfam" id="PF13561">
    <property type="entry name" value="adh_short_C2"/>
    <property type="match status" value="1"/>
</dbReference>
<accession>A0A0A1TCG4</accession>
<dbReference type="Proteomes" id="UP000039046">
    <property type="component" value="Unassembled WGS sequence"/>
</dbReference>
<feature type="domain" description="Ketoreductase" evidence="4">
    <location>
        <begin position="12"/>
        <end position="196"/>
    </location>
</feature>
<organism evidence="5 6">
    <name type="scientific">[Torrubiella] hemipterigena</name>
    <dbReference type="NCBI Taxonomy" id="1531966"/>
    <lineage>
        <taxon>Eukaryota</taxon>
        <taxon>Fungi</taxon>
        <taxon>Dikarya</taxon>
        <taxon>Ascomycota</taxon>
        <taxon>Pezizomycotina</taxon>
        <taxon>Sordariomycetes</taxon>
        <taxon>Hypocreomycetidae</taxon>
        <taxon>Hypocreales</taxon>
        <taxon>Clavicipitaceae</taxon>
        <taxon>Clavicipitaceae incertae sedis</taxon>
        <taxon>'Torrubiella' clade</taxon>
    </lineage>
</organism>
<keyword evidence="2" id="KW-0521">NADP</keyword>
<dbReference type="Gene3D" id="3.40.50.720">
    <property type="entry name" value="NAD(P)-binding Rossmann-like Domain"/>
    <property type="match status" value="1"/>
</dbReference>
<gene>
    <name evidence="5" type="ORF">VHEMI10228</name>
</gene>
<sequence length="259" mass="27502">MDSCSLFSVKGKVVLITGGAKGIGRMIAEGFVASGAKVYISGRDAKACTETAAALGPSAVAVPANLQKYEECQRLVDEITRLEPGGLHVLINNAAANWGEGIDTYPDAAWDKVMTLNVQRVFTLSQMSLPLLEKAGSREDPARIIHIGSIDGIRTPVLSNYAYSASKAALHHLSRAMARELGPRNITSNTVAYGPFPTKMMKHVMETSGDVIREEVPLRRVGRPEDAAGTCMFLASKAGSYCNGALLTCDGGSALLSKM</sequence>
<keyword evidence="3" id="KW-0560">Oxidoreductase</keyword>
<dbReference type="SMART" id="SM00822">
    <property type="entry name" value="PKS_KR"/>
    <property type="match status" value="1"/>
</dbReference>
<dbReference type="OrthoDB" id="294295at2759"/>
<dbReference type="EMBL" id="CDHN01000007">
    <property type="protein sequence ID" value="CEJ94711.1"/>
    <property type="molecule type" value="Genomic_DNA"/>
</dbReference>
<evidence type="ECO:0000313" key="6">
    <source>
        <dbReference type="Proteomes" id="UP000039046"/>
    </source>
</evidence>
<dbReference type="AlphaFoldDB" id="A0A0A1TCG4"/>
<dbReference type="STRING" id="1531966.A0A0A1TCG4"/>
<dbReference type="PROSITE" id="PS00061">
    <property type="entry name" value="ADH_SHORT"/>
    <property type="match status" value="1"/>
</dbReference>
<evidence type="ECO:0000256" key="3">
    <source>
        <dbReference type="ARBA" id="ARBA00023002"/>
    </source>
</evidence>
<dbReference type="PANTHER" id="PTHR43618:SF17">
    <property type="entry name" value="RHAMNOLIPIDS BIOSYNTHESIS 3-OXOACYL-[ACYL-CARRIER-PROTEIN] REDUCTASE"/>
    <property type="match status" value="1"/>
</dbReference>